<feature type="signal peptide" evidence="8">
    <location>
        <begin position="1"/>
        <end position="27"/>
    </location>
</feature>
<sequence length="261" mass="28959">MKNKVLTTLAGVSLVLAGCVMDSGSNAESNGGKPNQKSASVKKAVGDIPLKFYYPVNIDQESPNHRVVGILAPHVQVSGNLSPYIDQFQDALVGQIQAIFQKRGYQVMRFTSGQVLTPAQKHQMWSVLDIGGWVGILEDVKMDTKDPSKQDMDVMVDQSSGSVWFKFFEPETGRIIHNFGIEVGTEQAITHTYTYQATDSGGFAGANTISHTELEKNNDNAIRKILNQMYVIVMKRMVEELTSENIDRYRDAIEKIKNKGK</sequence>
<proteinExistence type="predicted"/>
<dbReference type="RefSeq" id="WP_013890113.1">
    <property type="nucleotide sequence ID" value="NC_015674.1"/>
</dbReference>
<evidence type="ECO:0000256" key="3">
    <source>
        <dbReference type="ARBA" id="ARBA00023136"/>
    </source>
</evidence>
<evidence type="ECO:0000256" key="6">
    <source>
        <dbReference type="ARBA" id="ARBA00030949"/>
    </source>
</evidence>
<keyword evidence="10" id="KW-1185">Reference proteome</keyword>
<dbReference type="PROSITE" id="PS51257">
    <property type="entry name" value="PROKAR_LIPOPROTEIN"/>
    <property type="match status" value="1"/>
</dbReference>
<name>F8KS85_HELBC</name>
<dbReference type="Gene3D" id="3.30.160.180">
    <property type="entry name" value="Putative neuraminyllactose-binding hemagglutinin homolog like domain"/>
    <property type="match status" value="1"/>
</dbReference>
<evidence type="ECO:0000256" key="5">
    <source>
        <dbReference type="ARBA" id="ARBA00023288"/>
    </source>
</evidence>
<evidence type="ECO:0000313" key="9">
    <source>
        <dbReference type="EMBL" id="CCB79645.1"/>
    </source>
</evidence>
<dbReference type="AlphaFoldDB" id="F8KS85"/>
<protein>
    <recommendedName>
        <fullName evidence="2 8">Neuraminyllactose-binding hemagglutinin</fullName>
    </recommendedName>
    <alternativeName>
        <fullName evidence="7 8">Flagellar sheath adhesin</fullName>
    </alternativeName>
    <alternativeName>
        <fullName evidence="6 8">N-acetylneuraminyllactose-binding fibrillar hemagglutinin receptor-binding subunit</fullName>
    </alternativeName>
</protein>
<dbReference type="Pfam" id="PF05211">
    <property type="entry name" value="NLBH"/>
    <property type="match status" value="1"/>
</dbReference>
<evidence type="ECO:0000256" key="2">
    <source>
        <dbReference type="ARBA" id="ARBA00015547"/>
    </source>
</evidence>
<dbReference type="EMBL" id="FR871757">
    <property type="protein sequence ID" value="CCB79645.1"/>
    <property type="molecule type" value="Genomic_DNA"/>
</dbReference>
<dbReference type="Proteomes" id="UP000008387">
    <property type="component" value="Chromosome"/>
</dbReference>
<comment type="subcellular location">
    <subcellularLocation>
        <location evidence="1">Cell outer membrane</location>
        <topology evidence="1">Lipid-anchor</topology>
    </subcellularLocation>
</comment>
<dbReference type="KEGG" id="hbi:HBZC1_06590"/>
<evidence type="ECO:0000256" key="8">
    <source>
        <dbReference type="PIRNR" id="PIRNR019714"/>
    </source>
</evidence>
<dbReference type="HOGENOM" id="CLU_085322_0_0_7"/>
<evidence type="ECO:0000256" key="7">
    <source>
        <dbReference type="ARBA" id="ARBA00032680"/>
    </source>
</evidence>
<gene>
    <name evidence="9" type="ordered locus">HBZC1_06590</name>
</gene>
<organism evidence="9 10">
    <name type="scientific">Helicobacter bizzozeronii (strain CIII-1)</name>
    <dbReference type="NCBI Taxonomy" id="1002804"/>
    <lineage>
        <taxon>Bacteria</taxon>
        <taxon>Pseudomonadati</taxon>
        <taxon>Campylobacterota</taxon>
        <taxon>Epsilonproteobacteria</taxon>
        <taxon>Campylobacterales</taxon>
        <taxon>Helicobacteraceae</taxon>
        <taxon>Helicobacter</taxon>
    </lineage>
</organism>
<dbReference type="SUPFAM" id="SSF159594">
    <property type="entry name" value="XCC0632-like"/>
    <property type="match status" value="1"/>
</dbReference>
<dbReference type="GO" id="GO:0009279">
    <property type="term" value="C:cell outer membrane"/>
    <property type="evidence" value="ECO:0007669"/>
    <property type="project" value="UniProtKB-SubCell"/>
</dbReference>
<keyword evidence="4 8" id="KW-0998">Cell outer membrane</keyword>
<evidence type="ECO:0000313" key="10">
    <source>
        <dbReference type="Proteomes" id="UP000008387"/>
    </source>
</evidence>
<keyword evidence="8" id="KW-0732">Signal</keyword>
<feature type="chain" id="PRO_5010605343" description="Neuraminyllactose-binding hemagglutinin" evidence="8">
    <location>
        <begin position="28"/>
        <end position="261"/>
    </location>
</feature>
<keyword evidence="3 8" id="KW-0472">Membrane</keyword>
<keyword evidence="5" id="KW-0449">Lipoprotein</keyword>
<reference evidence="9 10" key="1">
    <citation type="journal article" date="2011" name="J. Bacteriol.">
        <title>Genome sequence of Helicobacter bizzozeronii strain CIII-1, an isolate from human gastric mucosa.</title>
        <authorList>
            <person name="Schott T."/>
            <person name="Rossi M."/>
            <person name="Hanninen M.L."/>
        </authorList>
    </citation>
    <scope>NUCLEOTIDE SEQUENCE [LARGE SCALE GENOMIC DNA]</scope>
    <source>
        <strain evidence="9 10">CIII-1</strain>
    </source>
</reference>
<dbReference type="PIRSF" id="PIRSF019714">
    <property type="entry name" value="Neuraminyllac-bd_haemagglutn"/>
    <property type="match status" value="1"/>
</dbReference>
<evidence type="ECO:0000256" key="1">
    <source>
        <dbReference type="ARBA" id="ARBA00004459"/>
    </source>
</evidence>
<evidence type="ECO:0000256" key="4">
    <source>
        <dbReference type="ARBA" id="ARBA00023237"/>
    </source>
</evidence>
<dbReference type="InterPro" id="IPR038531">
    <property type="entry name" value="NeuraminylLac-bd_hemagglutn_sf"/>
</dbReference>
<dbReference type="InterPro" id="IPR007876">
    <property type="entry name" value="NeuraminylLac-bd_hemagglutn"/>
</dbReference>
<accession>F8KS85</accession>